<gene>
    <name evidence="1" type="ORF">BB215W447A_1181</name>
</gene>
<accession>A0A2K9AKQ2</accession>
<proteinExistence type="predicted"/>
<dbReference type="RefSeq" id="WP_106620915.1">
    <property type="nucleotide sequence ID" value="NZ_CP021389.1"/>
</dbReference>
<protein>
    <submittedName>
        <fullName evidence="1">Uncharacterized protein</fullName>
    </submittedName>
</protein>
<sequence>MNDTCKLLTIGQAQSLDRIITGLRPMGFDPDGQGIHCPNLHAQPHATGRIDWWLDGDEGLANGSLDREGHGLWWLRRTYAPSLRRI</sequence>
<evidence type="ECO:0000313" key="2">
    <source>
        <dbReference type="Proteomes" id="UP000232491"/>
    </source>
</evidence>
<organism evidence="1 2">
    <name type="scientific">Bifidobacterium breve</name>
    <dbReference type="NCBI Taxonomy" id="1685"/>
    <lineage>
        <taxon>Bacteria</taxon>
        <taxon>Bacillati</taxon>
        <taxon>Actinomycetota</taxon>
        <taxon>Actinomycetes</taxon>
        <taxon>Bifidobacteriales</taxon>
        <taxon>Bifidobacteriaceae</taxon>
        <taxon>Bifidobacterium</taxon>
    </lineage>
</organism>
<evidence type="ECO:0000313" key="1">
    <source>
        <dbReference type="EMBL" id="AUE03197.1"/>
    </source>
</evidence>
<dbReference type="EMBL" id="CP021558">
    <property type="protein sequence ID" value="AUE03197.1"/>
    <property type="molecule type" value="Genomic_DNA"/>
</dbReference>
<name>A0A2K9AKQ2_BIFBR</name>
<dbReference type="AlphaFoldDB" id="A0A2K9AKQ2"/>
<reference evidence="1 2" key="1">
    <citation type="submission" date="2017-05" db="EMBL/GenBank/DDBJ databases">
        <title>Comparative genomics and methylome analysis of the gut commensal Bifidobacterium breve.</title>
        <authorList>
            <person name="Bottacini F."/>
            <person name="Morrissey R."/>
            <person name="Roberts R.J."/>
            <person name="James K."/>
            <person name="van Breen J."/>
            <person name="Egan M."/>
            <person name="Lambert J."/>
            <person name="van Limpt K."/>
            <person name="Stanton C."/>
            <person name="Knol J."/>
            <person name="O' Connell Motherway M."/>
            <person name="van Sinderen D."/>
        </authorList>
    </citation>
    <scope>NUCLEOTIDE SEQUENCE [LARGE SCALE GENOMIC DNA]</scope>
    <source>
        <strain evidence="1 2">215W447a</strain>
    </source>
</reference>
<dbReference type="Proteomes" id="UP000232491">
    <property type="component" value="Chromosome"/>
</dbReference>